<gene>
    <name evidence="4" type="ORF">OA50_03023</name>
</gene>
<proteinExistence type="inferred from homology"/>
<dbReference type="RefSeq" id="WP_043143053.1">
    <property type="nucleotide sequence ID" value="NZ_JSUQ01000011.1"/>
</dbReference>
<keyword evidence="5" id="KW-1185">Reference proteome</keyword>
<protein>
    <submittedName>
        <fullName evidence="4">Molecular chaperone DnaK</fullName>
    </submittedName>
</protein>
<dbReference type="InterPro" id="IPR018181">
    <property type="entry name" value="Heat_shock_70_CS"/>
</dbReference>
<dbReference type="PATRIC" id="fig|1515334.3.peg.3041"/>
<dbReference type="Proteomes" id="UP000030960">
    <property type="component" value="Unassembled WGS sequence"/>
</dbReference>
<dbReference type="GO" id="GO:0140662">
    <property type="term" value="F:ATP-dependent protein folding chaperone"/>
    <property type="evidence" value="ECO:0007669"/>
    <property type="project" value="InterPro"/>
</dbReference>
<comment type="similarity">
    <text evidence="1">Belongs to the heat shock protein 70 family.</text>
</comment>
<dbReference type="OrthoDB" id="9807934at2"/>
<comment type="caution">
    <text evidence="4">The sequence shown here is derived from an EMBL/GenBank/DDBJ whole genome shotgun (WGS) entry which is preliminary data.</text>
</comment>
<dbReference type="STRING" id="561184.SAMN05216376_10938"/>
<organism evidence="4 5">
    <name type="scientific">Mameliella alba</name>
    <dbReference type="NCBI Taxonomy" id="561184"/>
    <lineage>
        <taxon>Bacteria</taxon>
        <taxon>Pseudomonadati</taxon>
        <taxon>Pseudomonadota</taxon>
        <taxon>Alphaproteobacteria</taxon>
        <taxon>Rhodobacterales</taxon>
        <taxon>Roseobacteraceae</taxon>
        <taxon>Mameliella</taxon>
    </lineage>
</organism>
<sequence>MARLGVDFGTSNTGAAVMAGGRPYAIPLEPGEQTLPTAIFVDFAERKYLYGSRAARAMMDGAEGRFMRALKSILGTPLAREPRRLLNERLTLIELIARFLSEIRSRAETHTGMTFDTALSGRPVHFHSASTERDAHALADLTEAYRLAGFKSVDFLPEPEAAARAVDGAGRMLIVDIGGGTSDFTLCERDGGQTRVLASGGIRLGGTDFDKALSLGHVMPLLGYGAQIGAELGAKTHTAPRALFHDLASWEKIPFVYDAGQLREVQKWIRLAPEPRGFERLADVLESHLGHDIAYAVEAGKIAANGAEAGEIALGVVERGLSVSLKAEALTAALAGYGDEIADCALDTLRMADCAPDKVDQVVYVGGSSLLGAVRHAMSRALPNAKPVDSEVFTAVVHGLAIAAE</sequence>
<dbReference type="Gene3D" id="3.30.420.40">
    <property type="match status" value="2"/>
</dbReference>
<keyword evidence="2" id="KW-0547">Nucleotide-binding</keyword>
<accession>A0A0B3S0S2</accession>
<evidence type="ECO:0000313" key="4">
    <source>
        <dbReference type="EMBL" id="KHQ52548.1"/>
    </source>
</evidence>
<name>A0A0B3S0S2_9RHOB</name>
<evidence type="ECO:0000256" key="3">
    <source>
        <dbReference type="ARBA" id="ARBA00022840"/>
    </source>
</evidence>
<dbReference type="InterPro" id="IPR043129">
    <property type="entry name" value="ATPase_NBD"/>
</dbReference>
<dbReference type="Pfam" id="PF00012">
    <property type="entry name" value="HSP70"/>
    <property type="match status" value="1"/>
</dbReference>
<dbReference type="SUPFAM" id="SSF53067">
    <property type="entry name" value="Actin-like ATPase domain"/>
    <property type="match status" value="2"/>
</dbReference>
<dbReference type="InterPro" id="IPR013126">
    <property type="entry name" value="Hsp_70_fam"/>
</dbReference>
<evidence type="ECO:0000313" key="5">
    <source>
        <dbReference type="Proteomes" id="UP000030960"/>
    </source>
</evidence>
<keyword evidence="3" id="KW-0067">ATP-binding</keyword>
<dbReference type="EMBL" id="JSUQ01000011">
    <property type="protein sequence ID" value="KHQ52548.1"/>
    <property type="molecule type" value="Genomic_DNA"/>
</dbReference>
<dbReference type="PANTHER" id="PTHR19375">
    <property type="entry name" value="HEAT SHOCK PROTEIN 70KDA"/>
    <property type="match status" value="1"/>
</dbReference>
<dbReference type="GO" id="GO:0005524">
    <property type="term" value="F:ATP binding"/>
    <property type="evidence" value="ECO:0007669"/>
    <property type="project" value="UniProtKB-KW"/>
</dbReference>
<evidence type="ECO:0000256" key="2">
    <source>
        <dbReference type="ARBA" id="ARBA00022741"/>
    </source>
</evidence>
<dbReference type="AlphaFoldDB" id="A0A0B3S0S2"/>
<dbReference type="PROSITE" id="PS00329">
    <property type="entry name" value="HSP70_2"/>
    <property type="match status" value="1"/>
</dbReference>
<evidence type="ECO:0000256" key="1">
    <source>
        <dbReference type="ARBA" id="ARBA00007381"/>
    </source>
</evidence>
<reference evidence="4 5" key="1">
    <citation type="submission" date="2014-10" db="EMBL/GenBank/DDBJ databases">
        <title>Genome sequence of Ponticoccus sp. strain UMTAT08 isolated from clonal culture of toxic dinoflagellate Alexandrium tamiyavanichii.</title>
        <authorList>
            <person name="Gan H.Y."/>
            <person name="Muhd D.-D."/>
            <person name="Mohd Noor M.E."/>
            <person name="Yeong Y.S."/>
            <person name="Usup G."/>
        </authorList>
    </citation>
    <scope>NUCLEOTIDE SEQUENCE [LARGE SCALE GENOMIC DNA]</scope>
    <source>
        <strain evidence="4 5">UMTAT08</strain>
    </source>
</reference>